<organism evidence="1 2">
    <name type="scientific">Dentiscutata heterogama</name>
    <dbReference type="NCBI Taxonomy" id="1316150"/>
    <lineage>
        <taxon>Eukaryota</taxon>
        <taxon>Fungi</taxon>
        <taxon>Fungi incertae sedis</taxon>
        <taxon>Mucoromycota</taxon>
        <taxon>Glomeromycotina</taxon>
        <taxon>Glomeromycetes</taxon>
        <taxon>Diversisporales</taxon>
        <taxon>Gigasporaceae</taxon>
        <taxon>Dentiscutata</taxon>
    </lineage>
</organism>
<accession>A0ACA9QRD9</accession>
<gene>
    <name evidence="1" type="ORF">DHETER_LOCUS15118</name>
</gene>
<sequence>DTATTTPHSPAALLTQAETIPTNSNISPLVSPIPIDTNEHPN</sequence>
<feature type="non-terminal residue" evidence="1">
    <location>
        <position position="1"/>
    </location>
</feature>
<evidence type="ECO:0000313" key="1">
    <source>
        <dbReference type="EMBL" id="CAG8758796.1"/>
    </source>
</evidence>
<protein>
    <submittedName>
        <fullName evidence="1">13907_t:CDS:1</fullName>
    </submittedName>
</protein>
<reference evidence="1" key="1">
    <citation type="submission" date="2021-06" db="EMBL/GenBank/DDBJ databases">
        <authorList>
            <person name="Kallberg Y."/>
            <person name="Tangrot J."/>
            <person name="Rosling A."/>
        </authorList>
    </citation>
    <scope>NUCLEOTIDE SEQUENCE</scope>
    <source>
        <strain evidence="1">IL203A</strain>
    </source>
</reference>
<keyword evidence="2" id="KW-1185">Reference proteome</keyword>
<proteinExistence type="predicted"/>
<dbReference type="EMBL" id="CAJVPU010050159">
    <property type="protein sequence ID" value="CAG8758796.1"/>
    <property type="molecule type" value="Genomic_DNA"/>
</dbReference>
<comment type="caution">
    <text evidence="1">The sequence shown here is derived from an EMBL/GenBank/DDBJ whole genome shotgun (WGS) entry which is preliminary data.</text>
</comment>
<dbReference type="Proteomes" id="UP000789702">
    <property type="component" value="Unassembled WGS sequence"/>
</dbReference>
<evidence type="ECO:0000313" key="2">
    <source>
        <dbReference type="Proteomes" id="UP000789702"/>
    </source>
</evidence>
<feature type="non-terminal residue" evidence="1">
    <location>
        <position position="42"/>
    </location>
</feature>
<name>A0ACA9QRD9_9GLOM</name>